<dbReference type="Pfam" id="PF14013">
    <property type="entry name" value="MT0933_antitox"/>
    <property type="match status" value="1"/>
</dbReference>
<dbReference type="AlphaFoldDB" id="A0A1W0B4B6"/>
<dbReference type="InterPro" id="IPR028037">
    <property type="entry name" value="Antitoxin_Rv0909/MT0933"/>
</dbReference>
<feature type="compositionally biased region" description="Basic and acidic residues" evidence="1">
    <location>
        <begin position="44"/>
        <end position="56"/>
    </location>
</feature>
<feature type="region of interest" description="Disordered" evidence="1">
    <location>
        <begin position="44"/>
        <end position="81"/>
    </location>
</feature>
<dbReference type="Proteomes" id="UP000188836">
    <property type="component" value="Unassembled WGS sequence"/>
</dbReference>
<dbReference type="OrthoDB" id="4843846at2"/>
<dbReference type="EMBL" id="MUMY01000001">
    <property type="protein sequence ID" value="ONM50418.1"/>
    <property type="molecule type" value="Genomic_DNA"/>
</dbReference>
<name>A0A1W0B4B6_9NOCA</name>
<evidence type="ECO:0008006" key="4">
    <source>
        <dbReference type="Google" id="ProtNLM"/>
    </source>
</evidence>
<comment type="caution">
    <text evidence="2">The sequence shown here is derived from an EMBL/GenBank/DDBJ whole genome shotgun (WGS) entry which is preliminary data.</text>
</comment>
<organism evidence="2 3">
    <name type="scientific">Nocardia donostiensis</name>
    <dbReference type="NCBI Taxonomy" id="1538463"/>
    <lineage>
        <taxon>Bacteria</taxon>
        <taxon>Bacillati</taxon>
        <taxon>Actinomycetota</taxon>
        <taxon>Actinomycetes</taxon>
        <taxon>Mycobacteriales</taxon>
        <taxon>Nocardiaceae</taxon>
        <taxon>Nocardia</taxon>
    </lineage>
</organism>
<sequence>MGLMDSVKGLVDKGRAVVAKDPAKFNQAVDKAGDFVDQRTHGKYSDKIAKGKDAARKAVTGDQGPQGGAPGPQGGTSGPQG</sequence>
<reference evidence="2 3" key="1">
    <citation type="journal article" date="2016" name="Antonie Van Leeuwenhoek">
        <title>Nocardia donostiensis sp. nov., isolated from human respiratory specimens.</title>
        <authorList>
            <person name="Ercibengoa M."/>
            <person name="Bell M."/>
            <person name="Marimon J.M."/>
            <person name="Humrighouse B."/>
            <person name="Klenk H.P."/>
            <person name="Potter G."/>
            <person name="Perez-Trallero E."/>
        </authorList>
    </citation>
    <scope>NUCLEOTIDE SEQUENCE [LARGE SCALE GENOMIC DNA]</scope>
    <source>
        <strain evidence="2 3">X1655</strain>
    </source>
</reference>
<evidence type="ECO:0000313" key="3">
    <source>
        <dbReference type="Proteomes" id="UP000188836"/>
    </source>
</evidence>
<gene>
    <name evidence="2" type="ORF">B0T46_00335</name>
</gene>
<feature type="compositionally biased region" description="Gly residues" evidence="1">
    <location>
        <begin position="64"/>
        <end position="81"/>
    </location>
</feature>
<dbReference type="STRING" id="1538463.B0T36_01825"/>
<keyword evidence="3" id="KW-1185">Reference proteome</keyword>
<proteinExistence type="predicted"/>
<accession>A0A1W0B4B6</accession>
<evidence type="ECO:0000256" key="1">
    <source>
        <dbReference type="SAM" id="MobiDB-lite"/>
    </source>
</evidence>
<protein>
    <recommendedName>
        <fullName evidence="4">Antitoxin</fullName>
    </recommendedName>
</protein>
<evidence type="ECO:0000313" key="2">
    <source>
        <dbReference type="EMBL" id="ONM50418.1"/>
    </source>
</evidence>